<keyword evidence="1" id="KW-0812">Transmembrane</keyword>
<gene>
    <name evidence="2" type="ORF">G4B88_023657</name>
</gene>
<keyword evidence="1" id="KW-0472">Membrane</keyword>
<keyword evidence="3" id="KW-1185">Reference proteome</keyword>
<evidence type="ECO:0000313" key="2">
    <source>
        <dbReference type="EMBL" id="KAF4399063.1"/>
    </source>
</evidence>
<comment type="caution">
    <text evidence="2">The sequence shown here is derived from an EMBL/GenBank/DDBJ whole genome shotgun (WGS) entry which is preliminary data.</text>
</comment>
<feature type="transmembrane region" description="Helical" evidence="1">
    <location>
        <begin position="68"/>
        <end position="88"/>
    </location>
</feature>
<evidence type="ECO:0000256" key="1">
    <source>
        <dbReference type="SAM" id="Phobius"/>
    </source>
</evidence>
<protein>
    <submittedName>
        <fullName evidence="2">Uncharacterized protein</fullName>
    </submittedName>
</protein>
<sequence length="93" mass="11278">MESFQCILRQSKQDFFEHHIARLLMSLSSPQKLLKNSEKEWNCDEDFFKYCCFCLFCFIKHGFQYQMYCWFLANLLLYYVSLIISYLINSLGL</sequence>
<keyword evidence="1" id="KW-1133">Transmembrane helix</keyword>
<dbReference type="Proteomes" id="UP000583929">
    <property type="component" value="Unassembled WGS sequence"/>
</dbReference>
<evidence type="ECO:0000313" key="3">
    <source>
        <dbReference type="Proteomes" id="UP000583929"/>
    </source>
</evidence>
<dbReference type="EMBL" id="JAATIQ010000022">
    <property type="protein sequence ID" value="KAF4399063.1"/>
    <property type="molecule type" value="Genomic_DNA"/>
</dbReference>
<dbReference type="AlphaFoldDB" id="A0A7J6HV24"/>
<name>A0A7J6HV24_CANSA</name>
<organism evidence="2 3">
    <name type="scientific">Cannabis sativa</name>
    <name type="common">Hemp</name>
    <name type="synonym">Marijuana</name>
    <dbReference type="NCBI Taxonomy" id="3483"/>
    <lineage>
        <taxon>Eukaryota</taxon>
        <taxon>Viridiplantae</taxon>
        <taxon>Streptophyta</taxon>
        <taxon>Embryophyta</taxon>
        <taxon>Tracheophyta</taxon>
        <taxon>Spermatophyta</taxon>
        <taxon>Magnoliopsida</taxon>
        <taxon>eudicotyledons</taxon>
        <taxon>Gunneridae</taxon>
        <taxon>Pentapetalae</taxon>
        <taxon>rosids</taxon>
        <taxon>fabids</taxon>
        <taxon>Rosales</taxon>
        <taxon>Cannabaceae</taxon>
        <taxon>Cannabis</taxon>
    </lineage>
</organism>
<proteinExistence type="predicted"/>
<reference evidence="2 3" key="1">
    <citation type="journal article" date="2020" name="bioRxiv">
        <title>Sequence and annotation of 42 cannabis genomes reveals extensive copy number variation in cannabinoid synthesis and pathogen resistance genes.</title>
        <authorList>
            <person name="Mckernan K.J."/>
            <person name="Helbert Y."/>
            <person name="Kane L.T."/>
            <person name="Ebling H."/>
            <person name="Zhang L."/>
            <person name="Liu B."/>
            <person name="Eaton Z."/>
            <person name="Mclaughlin S."/>
            <person name="Kingan S."/>
            <person name="Baybayan P."/>
            <person name="Concepcion G."/>
            <person name="Jordan M."/>
            <person name="Riva A."/>
            <person name="Barbazuk W."/>
            <person name="Harkins T."/>
        </authorList>
    </citation>
    <scope>NUCLEOTIDE SEQUENCE [LARGE SCALE GENOMIC DNA]</scope>
    <source>
        <strain evidence="3">cv. Jamaican Lion 4</strain>
        <tissue evidence="2">Leaf</tissue>
    </source>
</reference>
<accession>A0A7J6HV24</accession>